<keyword evidence="1" id="KW-0812">Transmembrane</keyword>
<feature type="transmembrane region" description="Helical" evidence="1">
    <location>
        <begin position="63"/>
        <end position="82"/>
    </location>
</feature>
<feature type="transmembrane region" description="Helical" evidence="1">
    <location>
        <begin position="94"/>
        <end position="111"/>
    </location>
</feature>
<dbReference type="AlphaFoldDB" id="A0A6A4ZP64"/>
<organism evidence="2 3">
    <name type="scientific">Aphanomyces astaci</name>
    <name type="common">Crayfish plague agent</name>
    <dbReference type="NCBI Taxonomy" id="112090"/>
    <lineage>
        <taxon>Eukaryota</taxon>
        <taxon>Sar</taxon>
        <taxon>Stramenopiles</taxon>
        <taxon>Oomycota</taxon>
        <taxon>Saprolegniomycetes</taxon>
        <taxon>Saprolegniales</taxon>
        <taxon>Verrucalvaceae</taxon>
        <taxon>Aphanomyces</taxon>
    </lineage>
</organism>
<sequence>MGVVQRVLDWPHLPMVVFNLILPLVIFNVAKEHTSQIVAVFLSGIPPMGKTLVQVFAYNKKDVISIVQIISTAFSVVIMLFTDNAKVLLVKDSLSTITVGILYFVSVAYFHEDLFFTFRRHFSSKTPEEMDALYALPHVQRASRYLSVVWGFGMIIEAFIRITLIVILSVQTMVYVSPVIPMVCFWPLGFWSFKYLQKHEVVEGAADDVTKPLLPTSKELDYQVDSLA</sequence>
<dbReference type="VEuPathDB" id="FungiDB:H257_03853"/>
<name>A0A6A4ZP64_APHAT</name>
<comment type="caution">
    <text evidence="2">The sequence shown here is derived from an EMBL/GenBank/DDBJ whole genome shotgun (WGS) entry which is preliminary data.</text>
</comment>
<dbReference type="EMBL" id="VJMI01017199">
    <property type="protein sequence ID" value="KAF0714681.1"/>
    <property type="molecule type" value="Genomic_DNA"/>
</dbReference>
<dbReference type="NCBIfam" id="NF041646">
    <property type="entry name" value="VC0807_fam"/>
    <property type="match status" value="1"/>
</dbReference>
<keyword evidence="1" id="KW-1133">Transmembrane helix</keyword>
<protein>
    <submittedName>
        <fullName evidence="2">Uncharacterized protein</fullName>
    </submittedName>
</protein>
<feature type="transmembrane region" description="Helical" evidence="1">
    <location>
        <begin position="145"/>
        <end position="167"/>
    </location>
</feature>
<evidence type="ECO:0000313" key="3">
    <source>
        <dbReference type="Proteomes" id="UP000469452"/>
    </source>
</evidence>
<reference evidence="2 3" key="1">
    <citation type="submission" date="2019-06" db="EMBL/GenBank/DDBJ databases">
        <title>Genomics analysis of Aphanomyces spp. identifies a new class of oomycete effector associated with host adaptation.</title>
        <authorList>
            <person name="Gaulin E."/>
        </authorList>
    </citation>
    <scope>NUCLEOTIDE SEQUENCE [LARGE SCALE GENOMIC DNA]</scope>
    <source>
        <strain evidence="2 3">E</strain>
    </source>
</reference>
<evidence type="ECO:0000313" key="2">
    <source>
        <dbReference type="EMBL" id="KAF0714681.1"/>
    </source>
</evidence>
<feature type="transmembrane region" description="Helical" evidence="1">
    <location>
        <begin position="174"/>
        <end position="193"/>
    </location>
</feature>
<proteinExistence type="predicted"/>
<keyword evidence="1" id="KW-0472">Membrane</keyword>
<evidence type="ECO:0000256" key="1">
    <source>
        <dbReference type="SAM" id="Phobius"/>
    </source>
</evidence>
<gene>
    <name evidence="2" type="ORF">AaE_011514</name>
</gene>
<dbReference type="Proteomes" id="UP000469452">
    <property type="component" value="Unassembled WGS sequence"/>
</dbReference>
<accession>A0A6A4ZP64</accession>
<feature type="transmembrane region" description="Helical" evidence="1">
    <location>
        <begin position="12"/>
        <end position="30"/>
    </location>
</feature>